<dbReference type="EMBL" id="LS991953">
    <property type="protein sequence ID" value="SYV93241.1"/>
    <property type="molecule type" value="Genomic_DNA"/>
</dbReference>
<dbReference type="Proteomes" id="UP000259328">
    <property type="component" value="Chromosome"/>
</dbReference>
<name>A0A3B0PUH8_MYCSY</name>
<proteinExistence type="predicted"/>
<organism evidence="1 2">
    <name type="scientific">Mycoplasmopsis synoviae</name>
    <name type="common">Mycoplasma synoviae</name>
    <dbReference type="NCBI Taxonomy" id="2109"/>
    <lineage>
        <taxon>Bacteria</taxon>
        <taxon>Bacillati</taxon>
        <taxon>Mycoplasmatota</taxon>
        <taxon>Mycoplasmoidales</taxon>
        <taxon>Metamycoplasmataceae</taxon>
        <taxon>Mycoplasmopsis</taxon>
    </lineage>
</organism>
<reference evidence="2" key="1">
    <citation type="submission" date="2018-06" db="EMBL/GenBank/DDBJ databases">
        <authorList>
            <consortium name="Pathogen Informatics"/>
        </authorList>
    </citation>
    <scope>NUCLEOTIDE SEQUENCE [LARGE SCALE GENOMIC DNA]</scope>
    <source>
        <strain evidence="2">NCTC10124</strain>
    </source>
</reference>
<evidence type="ECO:0000313" key="2">
    <source>
        <dbReference type="Proteomes" id="UP000259328"/>
    </source>
</evidence>
<protein>
    <submittedName>
        <fullName evidence="1">Uncharacterized protein</fullName>
    </submittedName>
</protein>
<dbReference type="AlphaFoldDB" id="A0A3B0PUH8"/>
<sequence length="70" mass="8147">MQDALFDLVKGFLKPAKLENYKDALKALRVLVKQLPELVKHFSLDKEFIDLAFNTLKNAKDKNLNLDQTW</sequence>
<evidence type="ECO:0000313" key="1">
    <source>
        <dbReference type="EMBL" id="SYV93241.1"/>
    </source>
</evidence>
<gene>
    <name evidence="1" type="ORF">NCTC10124_00972</name>
</gene>
<accession>A0A3B0PUH8</accession>
<feature type="non-terminal residue" evidence="1">
    <location>
        <position position="70"/>
    </location>
</feature>